<protein>
    <submittedName>
        <fullName evidence="2">Uncharacterized protein</fullName>
    </submittedName>
</protein>
<feature type="region of interest" description="Disordered" evidence="1">
    <location>
        <begin position="25"/>
        <end position="61"/>
    </location>
</feature>
<evidence type="ECO:0000313" key="2">
    <source>
        <dbReference type="EMBL" id="GGQ71962.1"/>
    </source>
</evidence>
<gene>
    <name evidence="2" type="ORF">GCM10010145_46910</name>
</gene>
<proteinExistence type="predicted"/>
<sequence length="139" mass="15759">MTGCFGHFHQGEVLLGDGCLDVGRDRPGQALPRPRKPRPGALPGRVPQWERDRHGHSSDRVTVEHALADHERWEQLIRWMHRRDRLPDTYRAIAALVSDRSVSTWSAFGGSAVRARPMVFTDNFLFTPRQATLLGANRL</sequence>
<feature type="compositionally biased region" description="Basic and acidic residues" evidence="1">
    <location>
        <begin position="48"/>
        <end position="61"/>
    </location>
</feature>
<keyword evidence="3" id="KW-1185">Reference proteome</keyword>
<comment type="caution">
    <text evidence="2">The sequence shown here is derived from an EMBL/GenBank/DDBJ whole genome shotgun (WGS) entry which is preliminary data.</text>
</comment>
<accession>A0A918BIP6</accession>
<name>A0A918BIP6_9ACTN</name>
<evidence type="ECO:0000313" key="3">
    <source>
        <dbReference type="Proteomes" id="UP000620156"/>
    </source>
</evidence>
<dbReference type="AlphaFoldDB" id="A0A918BIP6"/>
<evidence type="ECO:0000256" key="1">
    <source>
        <dbReference type="SAM" id="MobiDB-lite"/>
    </source>
</evidence>
<dbReference type="Proteomes" id="UP000620156">
    <property type="component" value="Unassembled WGS sequence"/>
</dbReference>
<organism evidence="2 3">
    <name type="scientific">Streptomyces ruber</name>
    <dbReference type="NCBI Taxonomy" id="83378"/>
    <lineage>
        <taxon>Bacteria</taxon>
        <taxon>Bacillati</taxon>
        <taxon>Actinomycetota</taxon>
        <taxon>Actinomycetes</taxon>
        <taxon>Kitasatosporales</taxon>
        <taxon>Streptomycetaceae</taxon>
        <taxon>Streptomyces</taxon>
    </lineage>
</organism>
<reference evidence="2" key="2">
    <citation type="submission" date="2020-09" db="EMBL/GenBank/DDBJ databases">
        <authorList>
            <person name="Sun Q."/>
            <person name="Ohkuma M."/>
        </authorList>
    </citation>
    <scope>NUCLEOTIDE SEQUENCE</scope>
    <source>
        <strain evidence="2">JCM 3131</strain>
    </source>
</reference>
<dbReference type="EMBL" id="BMQK01000012">
    <property type="protein sequence ID" value="GGQ71962.1"/>
    <property type="molecule type" value="Genomic_DNA"/>
</dbReference>
<reference evidence="2" key="1">
    <citation type="journal article" date="2014" name="Int. J. Syst. Evol. Microbiol.">
        <title>Complete genome sequence of Corynebacterium casei LMG S-19264T (=DSM 44701T), isolated from a smear-ripened cheese.</title>
        <authorList>
            <consortium name="US DOE Joint Genome Institute (JGI-PGF)"/>
            <person name="Walter F."/>
            <person name="Albersmeier A."/>
            <person name="Kalinowski J."/>
            <person name="Ruckert C."/>
        </authorList>
    </citation>
    <scope>NUCLEOTIDE SEQUENCE</scope>
    <source>
        <strain evidence="2">JCM 3131</strain>
    </source>
</reference>